<dbReference type="STRING" id="65489.A0A0D3EJ90"/>
<accession>A0A0D3EJ90</accession>
<feature type="signal peptide" evidence="9">
    <location>
        <begin position="1"/>
        <end position="31"/>
    </location>
</feature>
<dbReference type="PROSITE" id="PS51257">
    <property type="entry name" value="PROKAR_LIPOPROTEIN"/>
    <property type="match status" value="1"/>
</dbReference>
<keyword evidence="4 8" id="KW-0256">Endoplasmic reticulum</keyword>
<dbReference type="HOGENOM" id="CLU_068714_1_0_1"/>
<dbReference type="InterPro" id="IPR007653">
    <property type="entry name" value="SPC3"/>
</dbReference>
<dbReference type="PANTHER" id="PTHR12804:SF9">
    <property type="entry name" value="SIGNAL PEPTIDASE COMPLEX SUBUNIT 3"/>
    <property type="match status" value="1"/>
</dbReference>
<comment type="subcellular location">
    <subcellularLocation>
        <location evidence="1">Endoplasmic reticulum membrane</location>
        <topology evidence="1">Single-pass type II membrane protein</topology>
    </subcellularLocation>
</comment>
<evidence type="ECO:0000256" key="2">
    <source>
        <dbReference type="ARBA" id="ARBA00009289"/>
    </source>
</evidence>
<keyword evidence="5 8" id="KW-0735">Signal-anchor</keyword>
<proteinExistence type="inferred from homology"/>
<organism evidence="10">
    <name type="scientific">Oryza barthii</name>
    <dbReference type="NCBI Taxonomy" id="65489"/>
    <lineage>
        <taxon>Eukaryota</taxon>
        <taxon>Viridiplantae</taxon>
        <taxon>Streptophyta</taxon>
        <taxon>Embryophyta</taxon>
        <taxon>Tracheophyta</taxon>
        <taxon>Spermatophyta</taxon>
        <taxon>Magnoliopsida</taxon>
        <taxon>Liliopsida</taxon>
        <taxon>Poales</taxon>
        <taxon>Poaceae</taxon>
        <taxon>BOP clade</taxon>
        <taxon>Oryzoideae</taxon>
        <taxon>Oryzeae</taxon>
        <taxon>Oryzinae</taxon>
        <taxon>Oryza</taxon>
    </lineage>
</organism>
<dbReference type="AlphaFoldDB" id="A0A0D3EJ90"/>
<reference evidence="10" key="2">
    <citation type="submission" date="2015-03" db="UniProtKB">
        <authorList>
            <consortium name="EnsemblPlants"/>
        </authorList>
    </citation>
    <scope>IDENTIFICATION</scope>
</reference>
<evidence type="ECO:0000256" key="5">
    <source>
        <dbReference type="ARBA" id="ARBA00022968"/>
    </source>
</evidence>
<evidence type="ECO:0000313" key="11">
    <source>
        <dbReference type="Proteomes" id="UP000026960"/>
    </source>
</evidence>
<dbReference type="EnsemblPlants" id="OBART01G02070.1">
    <property type="protein sequence ID" value="OBART01G02070.1"/>
    <property type="gene ID" value="OBART01G02070"/>
</dbReference>
<dbReference type="PANTHER" id="PTHR12804">
    <property type="entry name" value="MICROSOMAL SIGNAL PEPTIDASE 23 KD SUBUNIT SPC22/23"/>
    <property type="match status" value="1"/>
</dbReference>
<evidence type="ECO:0000256" key="6">
    <source>
        <dbReference type="ARBA" id="ARBA00022989"/>
    </source>
</evidence>
<dbReference type="Pfam" id="PF04573">
    <property type="entry name" value="SPC22"/>
    <property type="match status" value="1"/>
</dbReference>
<dbReference type="GO" id="GO:0006465">
    <property type="term" value="P:signal peptide processing"/>
    <property type="evidence" value="ECO:0007669"/>
    <property type="project" value="UniProtKB-UniRule"/>
</dbReference>
<comment type="function">
    <text evidence="8">Essential component of the signal peptidase complex (SPC) which catalyzes the cleavage of N-terminal signal sequences from nascent proteins as they are translocated into the lumen of the endoplasmic reticulum. Essential for the SPC catalytic activity, possibly by stabilizing and positioning the active center of the complex close to the lumenal surface.</text>
</comment>
<keyword evidence="11" id="KW-1185">Reference proteome</keyword>
<evidence type="ECO:0000256" key="1">
    <source>
        <dbReference type="ARBA" id="ARBA00004648"/>
    </source>
</evidence>
<dbReference type="GO" id="GO:0005787">
    <property type="term" value="C:signal peptidase complex"/>
    <property type="evidence" value="ECO:0007669"/>
    <property type="project" value="UniProtKB-UniRule"/>
</dbReference>
<comment type="similarity">
    <text evidence="2 8">Belongs to the SPCS3 family.</text>
</comment>
<feature type="chain" id="PRO_5002260807" description="Signal peptidase complex subunit 3" evidence="9">
    <location>
        <begin position="32"/>
        <end position="168"/>
    </location>
</feature>
<keyword evidence="3 8" id="KW-0812">Transmembrane</keyword>
<protein>
    <recommendedName>
        <fullName evidence="8">Signal peptidase complex subunit 3</fullName>
    </recommendedName>
    <alternativeName>
        <fullName evidence="8">Microsomal signal peptidase 22 kDa subunit</fullName>
    </alternativeName>
</protein>
<dbReference type="Gramene" id="OBART01G02070.1">
    <property type="protein sequence ID" value="OBART01G02070.1"/>
    <property type="gene ID" value="OBART01G02070"/>
</dbReference>
<evidence type="ECO:0000313" key="10">
    <source>
        <dbReference type="EnsemblPlants" id="OBART01G02070.1"/>
    </source>
</evidence>
<dbReference type="eggNOG" id="KOG3372">
    <property type="taxonomic scope" value="Eukaryota"/>
</dbReference>
<name>A0A0D3EJ90_9ORYZ</name>
<sequence>MQSWVQRLLTTATTAALLLLAACCAASALDAFHVPSVQAQAHVTKINRFHKQLNGNDKVTLTFNVSANLESLFTWSTKQVFVFLTAEYENSKNSLNQVSLWDHIIPDKDKANLQVEVKSKYPLIDQGSSLRGKKVQLVLHWHVMPKAGVMIRDRMALSEFNLPDSYTS</sequence>
<evidence type="ECO:0000256" key="8">
    <source>
        <dbReference type="PIRNR" id="PIRNR016089"/>
    </source>
</evidence>
<reference evidence="10" key="1">
    <citation type="journal article" date="2009" name="Rice">
        <title>De Novo Next Generation Sequencing of Plant Genomes.</title>
        <authorList>
            <person name="Rounsley S."/>
            <person name="Marri P.R."/>
            <person name="Yu Y."/>
            <person name="He R."/>
            <person name="Sisneros N."/>
            <person name="Goicoechea J.L."/>
            <person name="Lee S.J."/>
            <person name="Angelova A."/>
            <person name="Kudrna D."/>
            <person name="Luo M."/>
            <person name="Affourtit J."/>
            <person name="Desany B."/>
            <person name="Knight J."/>
            <person name="Niazi F."/>
            <person name="Egholm M."/>
            <person name="Wing R.A."/>
        </authorList>
    </citation>
    <scope>NUCLEOTIDE SEQUENCE [LARGE SCALE GENOMIC DNA]</scope>
    <source>
        <strain evidence="10">cv. IRGC 105608</strain>
    </source>
</reference>
<dbReference type="PIRSF" id="PIRSF016089">
    <property type="entry name" value="SPC22"/>
    <property type="match status" value="1"/>
</dbReference>
<dbReference type="GO" id="GO:0045047">
    <property type="term" value="P:protein targeting to ER"/>
    <property type="evidence" value="ECO:0007669"/>
    <property type="project" value="TreeGrafter"/>
</dbReference>
<keyword evidence="9" id="KW-0732">Signal</keyword>
<evidence type="ECO:0000256" key="7">
    <source>
        <dbReference type="ARBA" id="ARBA00023136"/>
    </source>
</evidence>
<evidence type="ECO:0000256" key="9">
    <source>
        <dbReference type="SAM" id="SignalP"/>
    </source>
</evidence>
<dbReference type="Proteomes" id="UP000026960">
    <property type="component" value="Chromosome 1"/>
</dbReference>
<evidence type="ECO:0000256" key="3">
    <source>
        <dbReference type="ARBA" id="ARBA00022692"/>
    </source>
</evidence>
<keyword evidence="7 8" id="KW-0472">Membrane</keyword>
<evidence type="ECO:0000256" key="4">
    <source>
        <dbReference type="ARBA" id="ARBA00022824"/>
    </source>
</evidence>
<keyword evidence="6 8" id="KW-1133">Transmembrane helix</keyword>
<dbReference type="PaxDb" id="65489-OBART01G02070.1"/>